<evidence type="ECO:0000256" key="3">
    <source>
        <dbReference type="ARBA" id="ARBA00022448"/>
    </source>
</evidence>
<comment type="catalytic activity">
    <reaction evidence="7">
        <text>1-chloro-2,4-dinitrobenzene + glutathione = 2,4-dinitrophenyl-S-glutathione + chloride + H(+)</text>
        <dbReference type="Rhea" id="RHEA:51220"/>
        <dbReference type="ChEBI" id="CHEBI:15378"/>
        <dbReference type="ChEBI" id="CHEBI:17996"/>
        <dbReference type="ChEBI" id="CHEBI:34718"/>
        <dbReference type="ChEBI" id="CHEBI:57925"/>
        <dbReference type="ChEBI" id="CHEBI:133977"/>
        <dbReference type="EC" id="2.5.1.18"/>
    </reaction>
</comment>
<name>A0A0H2RDT2_9AGAM</name>
<dbReference type="Pfam" id="PF00462">
    <property type="entry name" value="Glutaredoxin"/>
    <property type="match status" value="1"/>
</dbReference>
<dbReference type="EC" id="1.11.1.9" evidence="2"/>
<dbReference type="NCBIfam" id="TIGR02180">
    <property type="entry name" value="GRX_euk"/>
    <property type="match status" value="1"/>
</dbReference>
<evidence type="ECO:0000313" key="10">
    <source>
        <dbReference type="Proteomes" id="UP000053477"/>
    </source>
</evidence>
<evidence type="ECO:0000313" key="9">
    <source>
        <dbReference type="EMBL" id="KLO07698.1"/>
    </source>
</evidence>
<dbReference type="GO" id="GO:0015038">
    <property type="term" value="F:glutathione disulfide oxidoreductase activity"/>
    <property type="evidence" value="ECO:0007669"/>
    <property type="project" value="TreeGrafter"/>
</dbReference>
<keyword evidence="10" id="KW-1185">Reference proteome</keyword>
<dbReference type="GO" id="GO:0034599">
    <property type="term" value="P:cellular response to oxidative stress"/>
    <property type="evidence" value="ECO:0007669"/>
    <property type="project" value="TreeGrafter"/>
</dbReference>
<comment type="catalytic activity">
    <reaction evidence="1">
        <text>2 glutathione + H2O2 = glutathione disulfide + 2 H2O</text>
        <dbReference type="Rhea" id="RHEA:16833"/>
        <dbReference type="ChEBI" id="CHEBI:15377"/>
        <dbReference type="ChEBI" id="CHEBI:16240"/>
        <dbReference type="ChEBI" id="CHEBI:57925"/>
        <dbReference type="ChEBI" id="CHEBI:58297"/>
        <dbReference type="EC" id="1.11.1.9"/>
    </reaction>
</comment>
<evidence type="ECO:0000256" key="2">
    <source>
        <dbReference type="ARBA" id="ARBA00012310"/>
    </source>
</evidence>
<dbReference type="OrthoDB" id="418495at2759"/>
<evidence type="ECO:0000256" key="6">
    <source>
        <dbReference type="ARBA" id="ARBA00023284"/>
    </source>
</evidence>
<dbReference type="SUPFAM" id="SSF52833">
    <property type="entry name" value="Thioredoxin-like"/>
    <property type="match status" value="1"/>
</dbReference>
<evidence type="ECO:0000256" key="7">
    <source>
        <dbReference type="ARBA" id="ARBA00035808"/>
    </source>
</evidence>
<keyword evidence="3" id="KW-0813">Transport</keyword>
<dbReference type="PROSITE" id="PS00195">
    <property type="entry name" value="GLUTAREDOXIN_1"/>
    <property type="match status" value="1"/>
</dbReference>
<dbReference type="InterPro" id="IPR036249">
    <property type="entry name" value="Thioredoxin-like_sf"/>
</dbReference>
<evidence type="ECO:0000259" key="8">
    <source>
        <dbReference type="Pfam" id="PF00462"/>
    </source>
</evidence>
<keyword evidence="4" id="KW-0249">Electron transport</keyword>
<dbReference type="STRING" id="27342.A0A0H2RDT2"/>
<dbReference type="PANTHER" id="PTHR45694:SF18">
    <property type="entry name" value="GLUTAREDOXIN-1-RELATED"/>
    <property type="match status" value="1"/>
</dbReference>
<gene>
    <name evidence="9" type="ORF">SCHPADRAFT_909220</name>
</gene>
<protein>
    <recommendedName>
        <fullName evidence="2">glutathione peroxidase</fullName>
        <ecNumber evidence="2">1.11.1.9</ecNumber>
    </recommendedName>
</protein>
<dbReference type="AlphaFoldDB" id="A0A0H2RDT2"/>
<dbReference type="Gene3D" id="3.40.30.10">
    <property type="entry name" value="Glutaredoxin"/>
    <property type="match status" value="1"/>
</dbReference>
<proteinExistence type="predicted"/>
<reference evidence="9 10" key="1">
    <citation type="submission" date="2015-04" db="EMBL/GenBank/DDBJ databases">
        <title>Complete genome sequence of Schizopora paradoxa KUC8140, a cosmopolitan wood degrader in East Asia.</title>
        <authorList>
            <consortium name="DOE Joint Genome Institute"/>
            <person name="Min B."/>
            <person name="Park H."/>
            <person name="Jang Y."/>
            <person name="Kim J.-J."/>
            <person name="Kim K.H."/>
            <person name="Pangilinan J."/>
            <person name="Lipzen A."/>
            <person name="Riley R."/>
            <person name="Grigoriev I.V."/>
            <person name="Spatafora J.W."/>
            <person name="Choi I.-G."/>
        </authorList>
    </citation>
    <scope>NUCLEOTIDE SEQUENCE [LARGE SCALE GENOMIC DNA]</scope>
    <source>
        <strain evidence="9 10">KUC8140</strain>
    </source>
</reference>
<dbReference type="InterPro" id="IPR011767">
    <property type="entry name" value="GLR_AS"/>
</dbReference>
<evidence type="ECO:0000256" key="5">
    <source>
        <dbReference type="ARBA" id="ARBA00023157"/>
    </source>
</evidence>
<dbReference type="PRINTS" id="PR00160">
    <property type="entry name" value="GLUTAREDOXIN"/>
</dbReference>
<dbReference type="InterPro" id="IPR014025">
    <property type="entry name" value="Glutaredoxin_subgr"/>
</dbReference>
<feature type="domain" description="Glutaredoxin" evidence="8">
    <location>
        <begin position="19"/>
        <end position="83"/>
    </location>
</feature>
<dbReference type="CDD" id="cd03419">
    <property type="entry name" value="GRX_GRXh_1_2_like"/>
    <property type="match status" value="1"/>
</dbReference>
<dbReference type="FunFam" id="3.40.30.10:FF:000026">
    <property type="entry name" value="Glutaredoxin 2"/>
    <property type="match status" value="1"/>
</dbReference>
<evidence type="ECO:0000256" key="4">
    <source>
        <dbReference type="ARBA" id="ARBA00022982"/>
    </source>
</evidence>
<accession>A0A0H2RDT2</accession>
<keyword evidence="6" id="KW-0676">Redox-active center</keyword>
<dbReference type="Proteomes" id="UP000053477">
    <property type="component" value="Unassembled WGS sequence"/>
</dbReference>
<dbReference type="PROSITE" id="PS51354">
    <property type="entry name" value="GLUTAREDOXIN_2"/>
    <property type="match status" value="1"/>
</dbReference>
<dbReference type="GO" id="GO:0004602">
    <property type="term" value="F:glutathione peroxidase activity"/>
    <property type="evidence" value="ECO:0007669"/>
    <property type="project" value="UniProtKB-EC"/>
</dbReference>
<dbReference type="InterPro" id="IPR011899">
    <property type="entry name" value="Glutaredoxin_euk/vir"/>
</dbReference>
<organism evidence="9 10">
    <name type="scientific">Schizopora paradoxa</name>
    <dbReference type="NCBI Taxonomy" id="27342"/>
    <lineage>
        <taxon>Eukaryota</taxon>
        <taxon>Fungi</taxon>
        <taxon>Dikarya</taxon>
        <taxon>Basidiomycota</taxon>
        <taxon>Agaricomycotina</taxon>
        <taxon>Agaricomycetes</taxon>
        <taxon>Hymenochaetales</taxon>
        <taxon>Schizoporaceae</taxon>
        <taxon>Schizopora</taxon>
    </lineage>
</organism>
<dbReference type="PANTHER" id="PTHR45694">
    <property type="entry name" value="GLUTAREDOXIN 2"/>
    <property type="match status" value="1"/>
</dbReference>
<dbReference type="EMBL" id="KQ086124">
    <property type="protein sequence ID" value="KLO07698.1"/>
    <property type="molecule type" value="Genomic_DNA"/>
</dbReference>
<keyword evidence="5" id="KW-1015">Disulfide bond</keyword>
<evidence type="ECO:0000256" key="1">
    <source>
        <dbReference type="ARBA" id="ARBA00000217"/>
    </source>
</evidence>
<dbReference type="InParanoid" id="A0A0H2RDT2"/>
<sequence length="103" mass="11583">MTRADIKERVDKIIEENKVAVFSKSYCPYCMKAKKLLQNNYSDVQTTVLELDTENDGAQIQDYLQEKSGQRTVPNIFIGQKHIGGSSDLADLENEGKLKALMA</sequence>
<dbReference type="GO" id="GO:0005737">
    <property type="term" value="C:cytoplasm"/>
    <property type="evidence" value="ECO:0007669"/>
    <property type="project" value="TreeGrafter"/>
</dbReference>
<dbReference type="GO" id="GO:0004364">
    <property type="term" value="F:glutathione transferase activity"/>
    <property type="evidence" value="ECO:0007669"/>
    <property type="project" value="UniProtKB-EC"/>
</dbReference>
<dbReference type="InterPro" id="IPR002109">
    <property type="entry name" value="Glutaredoxin"/>
</dbReference>
<dbReference type="FunCoup" id="A0A0H2RDT2">
    <property type="interactions" value="238"/>
</dbReference>